<dbReference type="GO" id="GO:0003746">
    <property type="term" value="F:translation elongation factor activity"/>
    <property type="evidence" value="ECO:0007669"/>
    <property type="project" value="UniProtKB-UniRule"/>
</dbReference>
<dbReference type="Proteomes" id="UP000199228">
    <property type="component" value="Unassembled WGS sequence"/>
</dbReference>
<dbReference type="RefSeq" id="WP_090174020.1">
    <property type="nucleotide sequence ID" value="NZ_FMXR01000012.1"/>
</dbReference>
<keyword evidence="11" id="KW-1185">Reference proteome</keyword>
<name>A0A1G6BTF6_EUBOX</name>
<dbReference type="FunFam" id="2.40.30.10:FF:000006">
    <property type="entry name" value="Elongation factor G"/>
    <property type="match status" value="1"/>
</dbReference>
<dbReference type="SMART" id="SM00889">
    <property type="entry name" value="EFG_IV"/>
    <property type="match status" value="1"/>
</dbReference>
<sequence>MAGREYPLERTRNIGIMAHIDAGKTTLTERILYYTGVNYKIGDTHEGTATMDWMEQEQERGITITSAATTCHWTEQENCKPKAGALEHRINIIDTPGHVDFTVEVERSLRVLDGAVGVFCAKGGVEPQSENVWRQADTYNVPRMAFINKMDILGANFYGAVDQIRERLGKNAIVLQLPIGKEDDFQGIIDLFEMKAYIYNDDKGEDISIVDIPDDMKDDAELYHTELVEKICELDDDLMLQYLEGEEPEIADMKAALRKGTCECTAVPVCCGSAYRNKGVQKLLDAIIDYMPAPTDIPAIKGVDMEGNEIERHSSDEEPFSALAFKIMTDPFVGKLAFFRVYSGTMKSGSYVLNATKDKKERVGRILQMHANKREELDKVYSGDIAAAVGFKLTTTGDTICDEQHPVILESMEFPEPVIELAIEPKTKAGQGKMGEALAKLAEEDPTFRAHTDQETGQTIIAGMGELHLEIIVDRLLREFKVEANVGAPQVAYKETFTKPVDQEYKYAKQSGGRGQYGHCKVRFEPMDANAEETFAFESEVVGGSIPKEYIPAVGEGIEEAAQAGILAGFPVLGVRAVVYDGSYHEVDSSEMAFHIAGSMCFKEAMAKAEPTLLEPIMKVEVTMPEEYMGDVIGDINSRRGRIEGMDDLGGGKIVRGYVPLAEMFGYSTDLRSKTQGRGNYSMFFEKYEPVPKNVAEKIISSKDK</sequence>
<dbReference type="Pfam" id="PF00009">
    <property type="entry name" value="GTP_EFTU"/>
    <property type="match status" value="1"/>
</dbReference>
<feature type="binding site" evidence="8">
    <location>
        <begin position="148"/>
        <end position="151"/>
    </location>
    <ligand>
        <name>GTP</name>
        <dbReference type="ChEBI" id="CHEBI:37565"/>
    </ligand>
</feature>
<dbReference type="SUPFAM" id="SSF52540">
    <property type="entry name" value="P-loop containing nucleoside triphosphate hydrolases"/>
    <property type="match status" value="1"/>
</dbReference>
<dbReference type="PANTHER" id="PTHR43261">
    <property type="entry name" value="TRANSLATION ELONGATION FACTOR G-RELATED"/>
    <property type="match status" value="1"/>
</dbReference>
<dbReference type="Pfam" id="PF14492">
    <property type="entry name" value="EFG_III"/>
    <property type="match status" value="1"/>
</dbReference>
<dbReference type="FunFam" id="3.40.50.300:FF:000029">
    <property type="entry name" value="Elongation factor G"/>
    <property type="match status" value="1"/>
</dbReference>
<evidence type="ECO:0000256" key="4">
    <source>
        <dbReference type="ARBA" id="ARBA00022741"/>
    </source>
</evidence>
<dbReference type="CDD" id="cd01434">
    <property type="entry name" value="EFG_mtEFG1_IV"/>
    <property type="match status" value="1"/>
</dbReference>
<dbReference type="InterPro" id="IPR005225">
    <property type="entry name" value="Small_GTP-bd"/>
</dbReference>
<dbReference type="Pfam" id="PF03764">
    <property type="entry name" value="EFG_IV"/>
    <property type="match status" value="1"/>
</dbReference>
<keyword evidence="4 8" id="KW-0547">Nucleotide-binding</keyword>
<dbReference type="EMBL" id="FMXR01000012">
    <property type="protein sequence ID" value="SDB23882.1"/>
    <property type="molecule type" value="Genomic_DNA"/>
</dbReference>
<evidence type="ECO:0000259" key="9">
    <source>
        <dbReference type="PROSITE" id="PS51722"/>
    </source>
</evidence>
<dbReference type="InterPro" id="IPR009000">
    <property type="entry name" value="Transl_B-barrel_sf"/>
</dbReference>
<keyword evidence="6 8" id="KW-0648">Protein biosynthesis</keyword>
<comment type="similarity">
    <text evidence="1 8">Belongs to the TRAFAC class translation factor GTPase superfamily. Classic translation factor GTPase family. EF-G/EF-2 subfamily.</text>
</comment>
<dbReference type="SUPFAM" id="SSF54211">
    <property type="entry name" value="Ribosomal protein S5 domain 2-like"/>
    <property type="match status" value="1"/>
</dbReference>
<protein>
    <recommendedName>
        <fullName evidence="2 8">Elongation factor G</fullName>
        <shortName evidence="8">EF-G</shortName>
    </recommendedName>
</protein>
<feature type="binding site" evidence="8">
    <location>
        <begin position="94"/>
        <end position="98"/>
    </location>
    <ligand>
        <name>GTP</name>
        <dbReference type="ChEBI" id="CHEBI:37565"/>
    </ligand>
</feature>
<keyword evidence="7 8" id="KW-0342">GTP-binding</keyword>
<dbReference type="PRINTS" id="PR00315">
    <property type="entry name" value="ELONGATNFCT"/>
</dbReference>
<evidence type="ECO:0000313" key="10">
    <source>
        <dbReference type="EMBL" id="SDB23882.1"/>
    </source>
</evidence>
<dbReference type="CDD" id="cd01886">
    <property type="entry name" value="EF-G"/>
    <property type="match status" value="1"/>
</dbReference>
<dbReference type="STRING" id="1732.SAMN02910417_01792"/>
<dbReference type="InterPro" id="IPR014721">
    <property type="entry name" value="Ribsml_uS5_D2-typ_fold_subgr"/>
</dbReference>
<dbReference type="PROSITE" id="PS00301">
    <property type="entry name" value="G_TR_1"/>
    <property type="match status" value="1"/>
</dbReference>
<keyword evidence="5 8" id="KW-0251">Elongation factor</keyword>
<dbReference type="SMART" id="SM00838">
    <property type="entry name" value="EFG_C"/>
    <property type="match status" value="1"/>
</dbReference>
<dbReference type="CDD" id="cd03713">
    <property type="entry name" value="EFG_mtEFG_C"/>
    <property type="match status" value="1"/>
</dbReference>
<dbReference type="CDD" id="cd04088">
    <property type="entry name" value="EFG_mtEFG_II"/>
    <property type="match status" value="1"/>
</dbReference>
<gene>
    <name evidence="8" type="primary">fusA</name>
    <name evidence="10" type="ORF">SAMN02910417_01792</name>
</gene>
<dbReference type="InterPro" id="IPR035647">
    <property type="entry name" value="EFG_III/V"/>
</dbReference>
<evidence type="ECO:0000256" key="3">
    <source>
        <dbReference type="ARBA" id="ARBA00022490"/>
    </source>
</evidence>
<dbReference type="GO" id="GO:0005737">
    <property type="term" value="C:cytoplasm"/>
    <property type="evidence" value="ECO:0007669"/>
    <property type="project" value="UniProtKB-SubCell"/>
</dbReference>
<dbReference type="GO" id="GO:0032790">
    <property type="term" value="P:ribosome disassembly"/>
    <property type="evidence" value="ECO:0007669"/>
    <property type="project" value="TreeGrafter"/>
</dbReference>
<evidence type="ECO:0000256" key="2">
    <source>
        <dbReference type="ARBA" id="ARBA00017872"/>
    </source>
</evidence>
<dbReference type="InterPro" id="IPR004540">
    <property type="entry name" value="Transl_elong_EFG/EF2"/>
</dbReference>
<feature type="binding site" evidence="8">
    <location>
        <begin position="18"/>
        <end position="25"/>
    </location>
    <ligand>
        <name>GTP</name>
        <dbReference type="ChEBI" id="CHEBI:37565"/>
    </ligand>
</feature>
<feature type="domain" description="Tr-type G" evidence="9">
    <location>
        <begin position="9"/>
        <end position="295"/>
    </location>
</feature>
<dbReference type="SUPFAM" id="SSF54980">
    <property type="entry name" value="EF-G C-terminal domain-like"/>
    <property type="match status" value="2"/>
</dbReference>
<comment type="function">
    <text evidence="8">Catalyzes the GTP-dependent ribosomal translocation step during translation elongation. During this step, the ribosome changes from the pre-translocational (PRE) to the post-translocational (POST) state as the newly formed A-site-bound peptidyl-tRNA and P-site-bound deacylated tRNA move to the P and E sites, respectively. Catalyzes the coordinated movement of the two tRNA molecules, the mRNA and conformational changes in the ribosome.</text>
</comment>
<dbReference type="InterPro" id="IPR053905">
    <property type="entry name" value="EF-G-like_DII"/>
</dbReference>
<dbReference type="InterPro" id="IPR009022">
    <property type="entry name" value="EFG_III"/>
</dbReference>
<dbReference type="FunFam" id="3.30.70.870:FF:000001">
    <property type="entry name" value="Elongation factor G"/>
    <property type="match status" value="1"/>
</dbReference>
<dbReference type="SUPFAM" id="SSF50447">
    <property type="entry name" value="Translation proteins"/>
    <property type="match status" value="1"/>
</dbReference>
<dbReference type="InterPro" id="IPR000640">
    <property type="entry name" value="EFG_V-like"/>
</dbReference>
<dbReference type="Gene3D" id="3.30.70.870">
    <property type="entry name" value="Elongation Factor G (Translational Gtpase), domain 3"/>
    <property type="match status" value="1"/>
</dbReference>
<evidence type="ECO:0000256" key="7">
    <source>
        <dbReference type="ARBA" id="ARBA00023134"/>
    </source>
</evidence>
<dbReference type="NCBIfam" id="TIGR00231">
    <property type="entry name" value="small_GTP"/>
    <property type="match status" value="1"/>
</dbReference>
<dbReference type="HAMAP" id="MF_00054_B">
    <property type="entry name" value="EF_G_EF_2_B"/>
    <property type="match status" value="1"/>
</dbReference>
<dbReference type="CDD" id="cd16262">
    <property type="entry name" value="EFG_III"/>
    <property type="match status" value="1"/>
</dbReference>
<reference evidence="10 11" key="1">
    <citation type="submission" date="2016-10" db="EMBL/GenBank/DDBJ databases">
        <authorList>
            <person name="de Groot N.N."/>
        </authorList>
    </citation>
    <scope>NUCLEOTIDE SEQUENCE [LARGE SCALE GENOMIC DNA]</scope>
    <source>
        <strain evidence="10 11">DSM 3217</strain>
    </source>
</reference>
<dbReference type="Pfam" id="PF00679">
    <property type="entry name" value="EFG_C"/>
    <property type="match status" value="1"/>
</dbReference>
<evidence type="ECO:0000256" key="5">
    <source>
        <dbReference type="ARBA" id="ARBA00022768"/>
    </source>
</evidence>
<dbReference type="AlphaFoldDB" id="A0A1G6BTF6"/>
<proteinExistence type="inferred from homology"/>
<dbReference type="Gene3D" id="3.30.230.10">
    <property type="match status" value="1"/>
</dbReference>
<dbReference type="NCBIfam" id="TIGR00484">
    <property type="entry name" value="EF-G"/>
    <property type="match status" value="1"/>
</dbReference>
<dbReference type="InterPro" id="IPR020568">
    <property type="entry name" value="Ribosomal_Su5_D2-typ_SF"/>
</dbReference>
<dbReference type="OrthoDB" id="9804431at2"/>
<evidence type="ECO:0000256" key="8">
    <source>
        <dbReference type="HAMAP-Rule" id="MF_00054"/>
    </source>
</evidence>
<dbReference type="FunFam" id="3.30.230.10:FF:000003">
    <property type="entry name" value="Elongation factor G"/>
    <property type="match status" value="1"/>
</dbReference>
<evidence type="ECO:0000256" key="1">
    <source>
        <dbReference type="ARBA" id="ARBA00005870"/>
    </source>
</evidence>
<dbReference type="GO" id="GO:0003924">
    <property type="term" value="F:GTPase activity"/>
    <property type="evidence" value="ECO:0007669"/>
    <property type="project" value="InterPro"/>
</dbReference>
<dbReference type="InterPro" id="IPR035649">
    <property type="entry name" value="EFG_V"/>
</dbReference>
<dbReference type="InterPro" id="IPR000795">
    <property type="entry name" value="T_Tr_GTP-bd_dom"/>
</dbReference>
<organism evidence="10 11">
    <name type="scientific">Eubacterium oxidoreducens</name>
    <dbReference type="NCBI Taxonomy" id="1732"/>
    <lineage>
        <taxon>Bacteria</taxon>
        <taxon>Bacillati</taxon>
        <taxon>Bacillota</taxon>
        <taxon>Clostridia</taxon>
        <taxon>Eubacteriales</taxon>
        <taxon>Eubacteriaceae</taxon>
        <taxon>Eubacterium</taxon>
    </lineage>
</organism>
<keyword evidence="3 8" id="KW-0963">Cytoplasm</keyword>
<evidence type="ECO:0000313" key="11">
    <source>
        <dbReference type="Proteomes" id="UP000199228"/>
    </source>
</evidence>
<dbReference type="NCBIfam" id="NF009381">
    <property type="entry name" value="PRK12740.1-5"/>
    <property type="match status" value="1"/>
</dbReference>
<dbReference type="FunFam" id="3.30.70.240:FF:000001">
    <property type="entry name" value="Elongation factor G"/>
    <property type="match status" value="1"/>
</dbReference>
<dbReference type="InterPro" id="IPR005517">
    <property type="entry name" value="Transl_elong_EFG/EF2_IV"/>
</dbReference>
<dbReference type="InterPro" id="IPR047872">
    <property type="entry name" value="EFG_IV"/>
</dbReference>
<dbReference type="GO" id="GO:0005525">
    <property type="term" value="F:GTP binding"/>
    <property type="evidence" value="ECO:0007669"/>
    <property type="project" value="UniProtKB-UniRule"/>
</dbReference>
<dbReference type="Pfam" id="PF22042">
    <property type="entry name" value="EF-G_D2"/>
    <property type="match status" value="1"/>
</dbReference>
<dbReference type="PROSITE" id="PS51722">
    <property type="entry name" value="G_TR_2"/>
    <property type="match status" value="1"/>
</dbReference>
<dbReference type="Gene3D" id="2.40.30.10">
    <property type="entry name" value="Translation factors"/>
    <property type="match status" value="1"/>
</dbReference>
<dbReference type="Gene3D" id="3.40.50.300">
    <property type="entry name" value="P-loop containing nucleotide triphosphate hydrolases"/>
    <property type="match status" value="1"/>
</dbReference>
<dbReference type="InterPro" id="IPR027417">
    <property type="entry name" value="P-loop_NTPase"/>
</dbReference>
<evidence type="ECO:0000256" key="6">
    <source>
        <dbReference type="ARBA" id="ARBA00022917"/>
    </source>
</evidence>
<dbReference type="PANTHER" id="PTHR43261:SF1">
    <property type="entry name" value="RIBOSOME-RELEASING FACTOR 2, MITOCHONDRIAL"/>
    <property type="match status" value="1"/>
</dbReference>
<dbReference type="InterPro" id="IPR031157">
    <property type="entry name" value="G_TR_CS"/>
</dbReference>
<dbReference type="InterPro" id="IPR041095">
    <property type="entry name" value="EFG_II"/>
</dbReference>
<comment type="subcellular location">
    <subcellularLocation>
        <location evidence="8">Cytoplasm</location>
    </subcellularLocation>
</comment>
<accession>A0A1G6BTF6</accession>
<dbReference type="Gene3D" id="3.30.70.240">
    <property type="match status" value="1"/>
</dbReference>